<evidence type="ECO:0000256" key="1">
    <source>
        <dbReference type="ARBA" id="ARBA00022670"/>
    </source>
</evidence>
<dbReference type="InterPro" id="IPR009003">
    <property type="entry name" value="Peptidase_S1_PA"/>
</dbReference>
<dbReference type="GO" id="GO:0004252">
    <property type="term" value="F:serine-type endopeptidase activity"/>
    <property type="evidence" value="ECO:0007669"/>
    <property type="project" value="InterPro"/>
</dbReference>
<dbReference type="InterPro" id="IPR051201">
    <property type="entry name" value="Chloro_Bact_Ser_Proteases"/>
</dbReference>
<dbReference type="SMART" id="SM00228">
    <property type="entry name" value="PDZ"/>
    <property type="match status" value="1"/>
</dbReference>
<comment type="caution">
    <text evidence="4">The sequence shown here is derived from an EMBL/GenBank/DDBJ whole genome shotgun (WGS) entry which is preliminary data.</text>
</comment>
<dbReference type="Gene3D" id="2.30.42.10">
    <property type="match status" value="1"/>
</dbReference>
<keyword evidence="5" id="KW-1185">Reference proteome</keyword>
<feature type="domain" description="PDZ" evidence="3">
    <location>
        <begin position="220"/>
        <end position="309"/>
    </location>
</feature>
<dbReference type="GO" id="GO:0006508">
    <property type="term" value="P:proteolysis"/>
    <property type="evidence" value="ECO:0007669"/>
    <property type="project" value="UniProtKB-KW"/>
</dbReference>
<dbReference type="PROSITE" id="PS50106">
    <property type="entry name" value="PDZ"/>
    <property type="match status" value="1"/>
</dbReference>
<dbReference type="PANTHER" id="PTHR43343:SF3">
    <property type="entry name" value="PROTEASE DO-LIKE 8, CHLOROPLASTIC"/>
    <property type="match status" value="1"/>
</dbReference>
<dbReference type="PANTHER" id="PTHR43343">
    <property type="entry name" value="PEPTIDASE S12"/>
    <property type="match status" value="1"/>
</dbReference>
<proteinExistence type="predicted"/>
<name>A0A021VY03_9CELL</name>
<dbReference type="PRINTS" id="PR00834">
    <property type="entry name" value="PROTEASES2C"/>
</dbReference>
<protein>
    <submittedName>
        <fullName evidence="4">Peptidase S1</fullName>
    </submittedName>
</protein>
<evidence type="ECO:0000313" key="4">
    <source>
        <dbReference type="EMBL" id="EYR63947.1"/>
    </source>
</evidence>
<dbReference type="Pfam" id="PF13365">
    <property type="entry name" value="Trypsin_2"/>
    <property type="match status" value="1"/>
</dbReference>
<dbReference type="InterPro" id="IPR041489">
    <property type="entry name" value="PDZ_6"/>
</dbReference>
<dbReference type="Proteomes" id="UP000019753">
    <property type="component" value="Unassembled WGS sequence"/>
</dbReference>
<organism evidence="4 5">
    <name type="scientific">Actinotalea ferrariae CF5-4</name>
    <dbReference type="NCBI Taxonomy" id="948458"/>
    <lineage>
        <taxon>Bacteria</taxon>
        <taxon>Bacillati</taxon>
        <taxon>Actinomycetota</taxon>
        <taxon>Actinomycetes</taxon>
        <taxon>Micrococcales</taxon>
        <taxon>Cellulomonadaceae</taxon>
        <taxon>Actinotalea</taxon>
    </lineage>
</organism>
<evidence type="ECO:0000313" key="5">
    <source>
        <dbReference type="Proteomes" id="UP000019753"/>
    </source>
</evidence>
<dbReference type="SUPFAM" id="SSF50156">
    <property type="entry name" value="PDZ domain-like"/>
    <property type="match status" value="1"/>
</dbReference>
<dbReference type="InterPro" id="IPR036034">
    <property type="entry name" value="PDZ_sf"/>
</dbReference>
<dbReference type="SUPFAM" id="SSF50494">
    <property type="entry name" value="Trypsin-like serine proteases"/>
    <property type="match status" value="1"/>
</dbReference>
<keyword evidence="2" id="KW-0378">Hydrolase</keyword>
<dbReference type="EMBL" id="AXCW01000059">
    <property type="protein sequence ID" value="EYR63947.1"/>
    <property type="molecule type" value="Genomic_DNA"/>
</dbReference>
<gene>
    <name evidence="4" type="ORF">N866_17120</name>
</gene>
<evidence type="ECO:0000256" key="2">
    <source>
        <dbReference type="ARBA" id="ARBA00022801"/>
    </source>
</evidence>
<accession>A0A021VY03</accession>
<dbReference type="InterPro" id="IPR001478">
    <property type="entry name" value="PDZ"/>
</dbReference>
<evidence type="ECO:0000259" key="3">
    <source>
        <dbReference type="PROSITE" id="PS50106"/>
    </source>
</evidence>
<dbReference type="AlphaFoldDB" id="A0A021VY03"/>
<dbReference type="InterPro" id="IPR001940">
    <property type="entry name" value="Peptidase_S1C"/>
</dbReference>
<keyword evidence="1" id="KW-0645">Protease</keyword>
<sequence>MGLGTAAVVLLAGCGGGGGGDGGGGDEPEAGGAVSFEEAEQATIQIQAVGTFEEPGEGSFEAAGRGSGFIIDPSGLAVTNNHVVVGAGTLEVWLMGETHSAKILGSSECLDLAVIDLEGDGFPYMEWYEGEVTSAQEVWAVGFPLGDPEFTITAGIVSKTDTPGDMQWASLDHTIEHDARIRPGNSGGPLIAEDGRVVGVNYAGDDENDINLAIAEEEVLQVLDDLQAGTDVLSLGINGQAWVGEDGSSGIFVASVASGSSADKAGIAPGDLVTKMEGVTLATDGTMSDYCQVLRTHGSDDTLAVEVYRPSEDVFYVGQVNGEPLVAESVPTLPGGGEDGGSEPPAQPADFVTVTDDTGQVTVDVPSSWGQVDGASYEDENGNVILDVTASPDIQAFQETWDVSGVSISASSEALASWSVEGLLDTLAETAAGACTPAPEGRQPYSDGLYTGSFEAWGECGGVGTTYVVIAAQADDGSHLVWVRLQLVAGEEGVLETVVSTFQAAF</sequence>
<dbReference type="Pfam" id="PF17820">
    <property type="entry name" value="PDZ_6"/>
    <property type="match status" value="1"/>
</dbReference>
<dbReference type="Gene3D" id="2.40.10.120">
    <property type="match status" value="1"/>
</dbReference>
<reference evidence="4 5" key="1">
    <citation type="submission" date="2014-01" db="EMBL/GenBank/DDBJ databases">
        <title>Actinotalea ferrariae CF5-4.</title>
        <authorList>
            <person name="Chen F."/>
            <person name="Li Y."/>
            <person name="Wang G."/>
        </authorList>
    </citation>
    <scope>NUCLEOTIDE SEQUENCE [LARGE SCALE GENOMIC DNA]</scope>
    <source>
        <strain evidence="4 5">CF5-4</strain>
    </source>
</reference>